<reference evidence="1 2" key="1">
    <citation type="journal article" date="2022" name="Genome Biol. Evol.">
        <title>The Spruce Budworm Genome: Reconstructing the Evolutionary History of Antifreeze Proteins.</title>
        <authorList>
            <person name="Beliveau C."/>
            <person name="Gagne P."/>
            <person name="Picq S."/>
            <person name="Vernygora O."/>
            <person name="Keeling C.I."/>
            <person name="Pinkney K."/>
            <person name="Doucet D."/>
            <person name="Wen F."/>
            <person name="Johnston J.S."/>
            <person name="Maaroufi H."/>
            <person name="Boyle B."/>
            <person name="Laroche J."/>
            <person name="Dewar K."/>
            <person name="Juretic N."/>
            <person name="Blackburn G."/>
            <person name="Nisole A."/>
            <person name="Brunet B."/>
            <person name="Brandao M."/>
            <person name="Lumley L."/>
            <person name="Duan J."/>
            <person name="Quan G."/>
            <person name="Lucarotti C.J."/>
            <person name="Roe A.D."/>
            <person name="Sperling F.A.H."/>
            <person name="Levesque R.C."/>
            <person name="Cusson M."/>
        </authorList>
    </citation>
    <scope>NUCLEOTIDE SEQUENCE [LARGE SCALE GENOMIC DNA]</scope>
    <source>
        <strain evidence="1">Glfc:IPQL:Cfum</strain>
    </source>
</reference>
<evidence type="ECO:0000313" key="1">
    <source>
        <dbReference type="EMBL" id="KAI8437471.1"/>
    </source>
</evidence>
<dbReference type="EMBL" id="CM046120">
    <property type="protein sequence ID" value="KAI8437471.1"/>
    <property type="molecule type" value="Genomic_DNA"/>
</dbReference>
<evidence type="ECO:0000313" key="2">
    <source>
        <dbReference type="Proteomes" id="UP001064048"/>
    </source>
</evidence>
<name>A0ACC0KLL9_CHOFU</name>
<gene>
    <name evidence="1" type="ORF">MSG28_011793</name>
</gene>
<dbReference type="Proteomes" id="UP001064048">
    <property type="component" value="Chromosome 20"/>
</dbReference>
<protein>
    <submittedName>
        <fullName evidence="1">Uncharacterized protein</fullName>
    </submittedName>
</protein>
<comment type="caution">
    <text evidence="1">The sequence shown here is derived from an EMBL/GenBank/DDBJ whole genome shotgun (WGS) entry which is preliminary data.</text>
</comment>
<proteinExistence type="predicted"/>
<accession>A0ACC0KLL9</accession>
<organism evidence="1 2">
    <name type="scientific">Choristoneura fumiferana</name>
    <name type="common">Spruce budworm moth</name>
    <name type="synonym">Archips fumiferana</name>
    <dbReference type="NCBI Taxonomy" id="7141"/>
    <lineage>
        <taxon>Eukaryota</taxon>
        <taxon>Metazoa</taxon>
        <taxon>Ecdysozoa</taxon>
        <taxon>Arthropoda</taxon>
        <taxon>Hexapoda</taxon>
        <taxon>Insecta</taxon>
        <taxon>Pterygota</taxon>
        <taxon>Neoptera</taxon>
        <taxon>Endopterygota</taxon>
        <taxon>Lepidoptera</taxon>
        <taxon>Glossata</taxon>
        <taxon>Ditrysia</taxon>
        <taxon>Tortricoidea</taxon>
        <taxon>Tortricidae</taxon>
        <taxon>Tortricinae</taxon>
        <taxon>Choristoneura</taxon>
    </lineage>
</organism>
<sequence>MNSSSEEQSNENTQDQQGQQQMNAPPQHRKINMIRSKAHQLYTQTINKIALNNYDDKRFPIPDKKHQTLALGHYRIDKYYELFIDLPE</sequence>
<keyword evidence="2" id="KW-1185">Reference proteome</keyword>